<feature type="region of interest" description="Disordered" evidence="12">
    <location>
        <begin position="492"/>
        <end position="556"/>
    </location>
</feature>
<sequence length="556" mass="61010">MDVLERIVSRPQAKPYRTKKLSETQQISLDKNGLLQWSQKDIENPKEWSKARRWYITLACIVLVMNASMSSSAPSACLEGITEEFGVSDTVGRLTVTLFVLGFCSGPCLWAPLSEYYGRRPIFVGTFLCFFAFNFLCAFTPNIGGLLVARFLCGTLVSGALSNTPGIFADLWGPIERGNSMTLFVGALQMGPAIGPITAGFYQLTLNWRWIFYQLTWISAFSLCLLPTIPETLPSRALAKKARRIRKAQIPGLENVKAPIEVEDRSLLSIFKTSLIRPWAILIDPIAILLAIYLTVVYTLLYMLFTIFPIAFIQIRGWNAGVGEVPLVSVIIGSFLGCIYVFWDSARQRKKIAAGHKNCPEDALPVAMTGAVLFPVGLFWFAWTAQYAAIHWVVPVLGAVVFSVSLMILFVGFSSYLSETYLQYAASAQAGNQIVRSLVAATAPLWTQQMFTALGVGGGGSLIGGMAVLLMPIPFVFYRYGAKIRTKSRFAPTEPAPVQVDEPVVEPSDDDHSKIEETGTVGQEETEDPLSDSDSTAHDVGFNSSSDLEKAEAPGR</sequence>
<evidence type="ECO:0000256" key="3">
    <source>
        <dbReference type="ARBA" id="ARBA00022475"/>
    </source>
</evidence>
<keyword evidence="3" id="KW-1003">Cell membrane</keyword>
<dbReference type="PANTHER" id="PTHR23502:SF186">
    <property type="entry name" value="MAJOR FACILITATOR SUPERFAMILY (MFS) PROFILE DOMAIN-CONTAINING PROTEIN"/>
    <property type="match status" value="1"/>
</dbReference>
<dbReference type="Proteomes" id="UP000070133">
    <property type="component" value="Unassembled WGS sequence"/>
</dbReference>
<protein>
    <recommendedName>
        <fullName evidence="10">Cercosporin MFS transporter CTB4</fullName>
    </recommendedName>
    <alternativeName>
        <fullName evidence="11">Cercosporin toxin biosynthesis cluster protein 4</fullName>
    </alternativeName>
</protein>
<evidence type="ECO:0000256" key="5">
    <source>
        <dbReference type="ARBA" id="ARBA00022989"/>
    </source>
</evidence>
<organism evidence="15 16">
    <name type="scientific">Pseudocercospora eumusae</name>
    <dbReference type="NCBI Taxonomy" id="321146"/>
    <lineage>
        <taxon>Eukaryota</taxon>
        <taxon>Fungi</taxon>
        <taxon>Dikarya</taxon>
        <taxon>Ascomycota</taxon>
        <taxon>Pezizomycotina</taxon>
        <taxon>Dothideomycetes</taxon>
        <taxon>Dothideomycetidae</taxon>
        <taxon>Mycosphaerellales</taxon>
        <taxon>Mycosphaerellaceae</taxon>
        <taxon>Pseudocercospora</taxon>
    </lineage>
</organism>
<evidence type="ECO:0000313" key="15">
    <source>
        <dbReference type="EMBL" id="KXT00125.1"/>
    </source>
</evidence>
<feature type="compositionally biased region" description="Basic and acidic residues" evidence="12">
    <location>
        <begin position="547"/>
        <end position="556"/>
    </location>
</feature>
<evidence type="ECO:0000256" key="12">
    <source>
        <dbReference type="SAM" id="MobiDB-lite"/>
    </source>
</evidence>
<evidence type="ECO:0000256" key="8">
    <source>
        <dbReference type="ARBA" id="ARBA00038459"/>
    </source>
</evidence>
<evidence type="ECO:0000256" key="10">
    <source>
        <dbReference type="ARBA" id="ARBA00069139"/>
    </source>
</evidence>
<keyword evidence="4 13" id="KW-0812">Transmembrane</keyword>
<evidence type="ECO:0000256" key="11">
    <source>
        <dbReference type="ARBA" id="ARBA00077167"/>
    </source>
</evidence>
<proteinExistence type="inferred from homology"/>
<feature type="transmembrane region" description="Helical" evidence="13">
    <location>
        <begin position="286"/>
        <end position="313"/>
    </location>
</feature>
<keyword evidence="5 13" id="KW-1133">Transmembrane helix</keyword>
<dbReference type="AlphaFoldDB" id="A0A139HCF2"/>
<comment type="subcellular location">
    <subcellularLocation>
        <location evidence="1">Cell membrane</location>
        <topology evidence="1">Multi-pass membrane protein</topology>
    </subcellularLocation>
</comment>
<dbReference type="CDD" id="cd17323">
    <property type="entry name" value="MFS_Tpo1_MDR_like"/>
    <property type="match status" value="1"/>
</dbReference>
<accession>A0A139HCF2</accession>
<comment type="function">
    <text evidence="9">MFS transporter; part of the gene cluster that mediates the biosynthesis of cercosporin, a light-activated, non-host-selective toxin. The perylenequinone chromophore of cercosporin absorbs light energy to attain an electronically-activated triplet state and produces active oxygen species such as the hydroxyl radical, superoxide, hydrogen peroxide or singlet oxygen upon reaction with oxygen molecules. These reactive oxygen species cause damage to various cellular components including lipids, proteins and nucleic acids. Responsible for secretion and accumulation of cercosporin, but does not play any roles in self-protection against the toxicity of cercosporin.</text>
</comment>
<name>A0A139HCF2_9PEZI</name>
<reference evidence="15 16" key="1">
    <citation type="submission" date="2015-07" db="EMBL/GenBank/DDBJ databases">
        <title>Comparative genomics of the Sigatoka disease complex on banana suggests a link between parallel evolutionary changes in Pseudocercospora fijiensis and Pseudocercospora eumusae and increased virulence on the banana host.</title>
        <authorList>
            <person name="Chang T.-C."/>
            <person name="Salvucci A."/>
            <person name="Crous P.W."/>
            <person name="Stergiopoulos I."/>
        </authorList>
    </citation>
    <scope>NUCLEOTIDE SEQUENCE [LARGE SCALE GENOMIC DNA]</scope>
    <source>
        <strain evidence="15 16">CBS 114824</strain>
    </source>
</reference>
<dbReference type="PROSITE" id="PS50850">
    <property type="entry name" value="MFS"/>
    <property type="match status" value="1"/>
</dbReference>
<comment type="similarity">
    <text evidence="8">Belongs to the major facilitator superfamily. DHA1 family. Polyamines/proton antiporter (TC 2.A.1.2.16) subfamily.</text>
</comment>
<feature type="transmembrane region" description="Helical" evidence="13">
    <location>
        <begin position="181"/>
        <end position="204"/>
    </location>
</feature>
<feature type="transmembrane region" description="Helical" evidence="13">
    <location>
        <begin position="363"/>
        <end position="383"/>
    </location>
</feature>
<dbReference type="Pfam" id="PF07690">
    <property type="entry name" value="MFS_1"/>
    <property type="match status" value="1"/>
</dbReference>
<evidence type="ECO:0000313" key="16">
    <source>
        <dbReference type="Proteomes" id="UP000070133"/>
    </source>
</evidence>
<keyword evidence="6 13" id="KW-0472">Membrane</keyword>
<feature type="transmembrane region" description="Helical" evidence="13">
    <location>
        <begin position="54"/>
        <end position="71"/>
    </location>
</feature>
<dbReference type="FunFam" id="1.20.1250.20:FF:000011">
    <property type="entry name" value="MFS multidrug transporter, putative"/>
    <property type="match status" value="1"/>
</dbReference>
<dbReference type="InterPro" id="IPR020846">
    <property type="entry name" value="MFS_dom"/>
</dbReference>
<evidence type="ECO:0000256" key="9">
    <source>
        <dbReference type="ARBA" id="ARBA00053977"/>
    </source>
</evidence>
<dbReference type="EMBL" id="LFZN01000079">
    <property type="protein sequence ID" value="KXT00125.1"/>
    <property type="molecule type" value="Genomic_DNA"/>
</dbReference>
<feature type="transmembrane region" description="Helical" evidence="13">
    <location>
        <begin position="122"/>
        <end position="141"/>
    </location>
</feature>
<dbReference type="GO" id="GO:0022857">
    <property type="term" value="F:transmembrane transporter activity"/>
    <property type="evidence" value="ECO:0007669"/>
    <property type="project" value="InterPro"/>
</dbReference>
<evidence type="ECO:0000256" key="7">
    <source>
        <dbReference type="ARBA" id="ARBA00038347"/>
    </source>
</evidence>
<evidence type="ECO:0000256" key="1">
    <source>
        <dbReference type="ARBA" id="ARBA00004651"/>
    </source>
</evidence>
<keyword evidence="2" id="KW-0813">Transport</keyword>
<dbReference type="GO" id="GO:0005886">
    <property type="term" value="C:plasma membrane"/>
    <property type="evidence" value="ECO:0007669"/>
    <property type="project" value="UniProtKB-SubCell"/>
</dbReference>
<feature type="transmembrane region" description="Helical" evidence="13">
    <location>
        <begin position="91"/>
        <end position="110"/>
    </location>
</feature>
<dbReference type="PANTHER" id="PTHR23502">
    <property type="entry name" value="MAJOR FACILITATOR SUPERFAMILY"/>
    <property type="match status" value="1"/>
</dbReference>
<dbReference type="InterPro" id="IPR036259">
    <property type="entry name" value="MFS_trans_sf"/>
</dbReference>
<evidence type="ECO:0000256" key="2">
    <source>
        <dbReference type="ARBA" id="ARBA00022448"/>
    </source>
</evidence>
<evidence type="ECO:0000256" key="13">
    <source>
        <dbReference type="SAM" id="Phobius"/>
    </source>
</evidence>
<comment type="caution">
    <text evidence="15">The sequence shown here is derived from an EMBL/GenBank/DDBJ whole genome shotgun (WGS) entry which is preliminary data.</text>
</comment>
<dbReference type="Gene3D" id="1.20.1250.20">
    <property type="entry name" value="MFS general substrate transporter like domains"/>
    <property type="match status" value="1"/>
</dbReference>
<dbReference type="InterPro" id="IPR011701">
    <property type="entry name" value="MFS"/>
</dbReference>
<feature type="transmembrane region" description="Helical" evidence="13">
    <location>
        <begin position="389"/>
        <end position="413"/>
    </location>
</feature>
<evidence type="ECO:0000256" key="4">
    <source>
        <dbReference type="ARBA" id="ARBA00022692"/>
    </source>
</evidence>
<gene>
    <name evidence="15" type="ORF">AC578_3279</name>
</gene>
<feature type="transmembrane region" description="Helical" evidence="13">
    <location>
        <begin position="325"/>
        <end position="343"/>
    </location>
</feature>
<dbReference type="SUPFAM" id="SSF103473">
    <property type="entry name" value="MFS general substrate transporter"/>
    <property type="match status" value="1"/>
</dbReference>
<evidence type="ECO:0000259" key="14">
    <source>
        <dbReference type="PROSITE" id="PS50850"/>
    </source>
</evidence>
<feature type="transmembrane region" description="Helical" evidence="13">
    <location>
        <begin position="462"/>
        <end position="480"/>
    </location>
</feature>
<dbReference type="OrthoDB" id="6770063at2759"/>
<feature type="transmembrane region" description="Helical" evidence="13">
    <location>
        <begin position="210"/>
        <end position="229"/>
    </location>
</feature>
<feature type="domain" description="Major facilitator superfamily (MFS) profile" evidence="14">
    <location>
        <begin position="52"/>
        <end position="483"/>
    </location>
</feature>
<comment type="similarity">
    <text evidence="7">Belongs to the major facilitator superfamily. CAR1 family.</text>
</comment>
<evidence type="ECO:0000256" key="6">
    <source>
        <dbReference type="ARBA" id="ARBA00023136"/>
    </source>
</evidence>
<keyword evidence="16" id="KW-1185">Reference proteome</keyword>